<accession>A0A917ZTT0</accession>
<dbReference type="InterPro" id="IPR016161">
    <property type="entry name" value="Ald_DH/histidinol_DH"/>
</dbReference>
<dbReference type="AlphaFoldDB" id="A0A917ZTT0"/>
<dbReference type="Proteomes" id="UP000641932">
    <property type="component" value="Unassembled WGS sequence"/>
</dbReference>
<protein>
    <submittedName>
        <fullName evidence="6">Aldehyde dehydrogenase</fullName>
    </submittedName>
</protein>
<evidence type="ECO:0000256" key="1">
    <source>
        <dbReference type="ARBA" id="ARBA00009986"/>
    </source>
</evidence>
<dbReference type="InterPro" id="IPR015590">
    <property type="entry name" value="Aldehyde_DH_dom"/>
</dbReference>
<dbReference type="Gene3D" id="3.40.309.10">
    <property type="entry name" value="Aldehyde Dehydrogenase, Chain A, domain 2"/>
    <property type="match status" value="1"/>
</dbReference>
<comment type="similarity">
    <text evidence="1 4">Belongs to the aldehyde dehydrogenase family.</text>
</comment>
<evidence type="ECO:0000259" key="5">
    <source>
        <dbReference type="Pfam" id="PF00171"/>
    </source>
</evidence>
<organism evidence="6 7">
    <name type="scientific">Wenjunlia tyrosinilytica</name>
    <dbReference type="NCBI Taxonomy" id="1544741"/>
    <lineage>
        <taxon>Bacteria</taxon>
        <taxon>Bacillati</taxon>
        <taxon>Actinomycetota</taxon>
        <taxon>Actinomycetes</taxon>
        <taxon>Kitasatosporales</taxon>
        <taxon>Streptomycetaceae</taxon>
        <taxon>Wenjunlia</taxon>
    </lineage>
</organism>
<name>A0A917ZTT0_9ACTN</name>
<sequence>MVAPTTERAVRTYGVFIDGEETQPTAELMARENPGTQKVVARFTRGDASEAQAAVTSARRAFDKGDWPSRSGAERAAVLRALASLMRRDQEPLAGIDAEESGKPIRLARGDVAAGIALTEYAAALAMTSHGEVHTHLGPDFTGLVTREPCGVVAMITPWNFPLLLLMQKLPFALAAGCTAVCKPSELTSGSTLEIAKLATEAGLPDGVFNVVTGPGATVGNHLARSSDVDLLSFTGSTAVGRSVVEASSGNVKRLSLELGGKAASIVFPDADLEDAVDGVLFAVLFNQGECCVSGARLLVHQDVADRFVAALVDRVSRLRVGAPLDEDADIGAMIHSAHLDKVLEYIGGAEAEGARVVAGGTRLTSGAFAAGHFMAPTIIDQVSPTSRLFNEEVFGPVLAISRFRTEEEAVELANSVEYGLANSVWSKNIDTALSLGRRLRSGTVWVNTTIDGAPQLPCGGVKNSGYGREMGQAGFEEFTELKTIQIRSGKRTPFFRDGCAH</sequence>
<keyword evidence="2 4" id="KW-0560">Oxidoreductase</keyword>
<evidence type="ECO:0000313" key="6">
    <source>
        <dbReference type="EMBL" id="GGO93101.1"/>
    </source>
</evidence>
<dbReference type="PROSITE" id="PS00687">
    <property type="entry name" value="ALDEHYDE_DEHYDR_GLU"/>
    <property type="match status" value="1"/>
</dbReference>
<evidence type="ECO:0000256" key="2">
    <source>
        <dbReference type="ARBA" id="ARBA00023002"/>
    </source>
</evidence>
<gene>
    <name evidence="6" type="ORF">GCM10012280_44830</name>
</gene>
<feature type="domain" description="Aldehyde dehydrogenase" evidence="5">
    <location>
        <begin position="27"/>
        <end position="485"/>
    </location>
</feature>
<evidence type="ECO:0000256" key="4">
    <source>
        <dbReference type="RuleBase" id="RU003345"/>
    </source>
</evidence>
<evidence type="ECO:0000313" key="7">
    <source>
        <dbReference type="Proteomes" id="UP000641932"/>
    </source>
</evidence>
<dbReference type="Gene3D" id="3.40.605.10">
    <property type="entry name" value="Aldehyde Dehydrogenase, Chain A, domain 1"/>
    <property type="match status" value="1"/>
</dbReference>
<keyword evidence="7" id="KW-1185">Reference proteome</keyword>
<dbReference type="EMBL" id="BMMS01000020">
    <property type="protein sequence ID" value="GGO93101.1"/>
    <property type="molecule type" value="Genomic_DNA"/>
</dbReference>
<reference evidence="6" key="1">
    <citation type="journal article" date="2014" name="Int. J. Syst. Evol. Microbiol.">
        <title>Complete genome sequence of Corynebacterium casei LMG S-19264T (=DSM 44701T), isolated from a smear-ripened cheese.</title>
        <authorList>
            <consortium name="US DOE Joint Genome Institute (JGI-PGF)"/>
            <person name="Walter F."/>
            <person name="Albersmeier A."/>
            <person name="Kalinowski J."/>
            <person name="Ruckert C."/>
        </authorList>
    </citation>
    <scope>NUCLEOTIDE SEQUENCE</scope>
    <source>
        <strain evidence="6">CGMCC 4.7201</strain>
    </source>
</reference>
<feature type="active site" evidence="3">
    <location>
        <position position="258"/>
    </location>
</feature>
<evidence type="ECO:0000256" key="3">
    <source>
        <dbReference type="PROSITE-ProRule" id="PRU10007"/>
    </source>
</evidence>
<dbReference type="RefSeq" id="WP_189133566.1">
    <property type="nucleotide sequence ID" value="NZ_BMMS01000020.1"/>
</dbReference>
<dbReference type="InterPro" id="IPR016162">
    <property type="entry name" value="Ald_DH_N"/>
</dbReference>
<dbReference type="FunFam" id="3.40.309.10:FF:000012">
    <property type="entry name" value="Betaine aldehyde dehydrogenase"/>
    <property type="match status" value="1"/>
</dbReference>
<comment type="caution">
    <text evidence="6">The sequence shown here is derived from an EMBL/GenBank/DDBJ whole genome shotgun (WGS) entry which is preliminary data.</text>
</comment>
<proteinExistence type="inferred from homology"/>
<dbReference type="InterPro" id="IPR016163">
    <property type="entry name" value="Ald_DH_C"/>
</dbReference>
<reference evidence="6" key="2">
    <citation type="submission" date="2020-09" db="EMBL/GenBank/DDBJ databases">
        <authorList>
            <person name="Sun Q."/>
            <person name="Zhou Y."/>
        </authorList>
    </citation>
    <scope>NUCLEOTIDE SEQUENCE</scope>
    <source>
        <strain evidence="6">CGMCC 4.7201</strain>
    </source>
</reference>
<dbReference type="GO" id="GO:0016620">
    <property type="term" value="F:oxidoreductase activity, acting on the aldehyde or oxo group of donors, NAD or NADP as acceptor"/>
    <property type="evidence" value="ECO:0007669"/>
    <property type="project" value="InterPro"/>
</dbReference>
<dbReference type="InterPro" id="IPR029510">
    <property type="entry name" value="Ald_DH_CS_GLU"/>
</dbReference>
<dbReference type="FunFam" id="3.40.605.10:FF:000007">
    <property type="entry name" value="NAD/NADP-dependent betaine aldehyde dehydrogenase"/>
    <property type="match status" value="1"/>
</dbReference>
<dbReference type="PANTHER" id="PTHR11699">
    <property type="entry name" value="ALDEHYDE DEHYDROGENASE-RELATED"/>
    <property type="match status" value="1"/>
</dbReference>
<dbReference type="SUPFAM" id="SSF53720">
    <property type="entry name" value="ALDH-like"/>
    <property type="match status" value="1"/>
</dbReference>
<dbReference type="Pfam" id="PF00171">
    <property type="entry name" value="Aldedh"/>
    <property type="match status" value="1"/>
</dbReference>